<keyword evidence="3" id="KW-1185">Reference proteome</keyword>
<dbReference type="InterPro" id="IPR018244">
    <property type="entry name" value="Allrgn_V5/Tpx1_CS"/>
</dbReference>
<organism evidence="4">
    <name type="scientific">Taenia asiatica</name>
    <name type="common">Asian tapeworm</name>
    <dbReference type="NCBI Taxonomy" id="60517"/>
    <lineage>
        <taxon>Eukaryota</taxon>
        <taxon>Metazoa</taxon>
        <taxon>Spiralia</taxon>
        <taxon>Lophotrochozoa</taxon>
        <taxon>Platyhelminthes</taxon>
        <taxon>Cestoda</taxon>
        <taxon>Eucestoda</taxon>
        <taxon>Cyclophyllidea</taxon>
        <taxon>Taeniidae</taxon>
        <taxon>Taenia</taxon>
    </lineage>
</organism>
<dbReference type="AlphaFoldDB" id="A0A0R3W3P1"/>
<sequence>MKVNLAFNEEGIKAHNFLRRLHGCAPLVVALALAESAQSYAEVLVRGTSFQHSQITDVGENLAKLSDSLPMKDLSAAQVTLSWYNEIKNYHFVDEDPICCGHFSQLIWQSTTAMGMGIAESADRRTVIVVAHYQPQGNRIGQWSANVPRLLHGTPHTFTLEELTDFTLTLPIETNREKSTGNVSKETVNFAPLNARQIDESGAFAMEVFMVLNQRRIALGLPPFLLNENDPPDTHIHLNLTVADPNCKYVTIGCEFNPPFKRSSVVLLFA</sequence>
<reference evidence="4" key="1">
    <citation type="submission" date="2017-02" db="UniProtKB">
        <authorList>
            <consortium name="WormBaseParasite"/>
        </authorList>
    </citation>
    <scope>IDENTIFICATION</scope>
</reference>
<dbReference type="PROSITE" id="PS01009">
    <property type="entry name" value="CRISP_1"/>
    <property type="match status" value="1"/>
</dbReference>
<feature type="domain" description="SCP" evidence="1">
    <location>
        <begin position="6"/>
        <end position="141"/>
    </location>
</feature>
<proteinExistence type="predicted"/>
<reference evidence="2 3" key="2">
    <citation type="submission" date="2018-11" db="EMBL/GenBank/DDBJ databases">
        <authorList>
            <consortium name="Pathogen Informatics"/>
        </authorList>
    </citation>
    <scope>NUCLEOTIDE SEQUENCE [LARGE SCALE GENOMIC DNA]</scope>
</reference>
<dbReference type="Gene3D" id="3.40.33.10">
    <property type="entry name" value="CAP"/>
    <property type="match status" value="1"/>
</dbReference>
<dbReference type="InterPro" id="IPR001283">
    <property type="entry name" value="CRISP-related"/>
</dbReference>
<dbReference type="STRING" id="60517.A0A0R3W3P1"/>
<dbReference type="WBParaSite" id="TASK_0000455901-mRNA-1">
    <property type="protein sequence ID" value="TASK_0000455901-mRNA-1"/>
    <property type="gene ID" value="TASK_0000455901"/>
</dbReference>
<dbReference type="InterPro" id="IPR034113">
    <property type="entry name" value="SCP_GAPR1-like"/>
</dbReference>
<dbReference type="Proteomes" id="UP000282613">
    <property type="component" value="Unassembled WGS sequence"/>
</dbReference>
<dbReference type="GO" id="GO:0005576">
    <property type="term" value="C:extracellular region"/>
    <property type="evidence" value="ECO:0007669"/>
    <property type="project" value="InterPro"/>
</dbReference>
<accession>A0A0R3W3P1</accession>
<gene>
    <name evidence="2" type="ORF">TASK_LOCUS4560</name>
</gene>
<dbReference type="PANTHER" id="PTHR10334">
    <property type="entry name" value="CYSTEINE-RICH SECRETORY PROTEIN-RELATED"/>
    <property type="match status" value="1"/>
</dbReference>
<dbReference type="EMBL" id="UYRS01018357">
    <property type="protein sequence ID" value="VDK33634.1"/>
    <property type="molecule type" value="Genomic_DNA"/>
</dbReference>
<dbReference type="Pfam" id="PF00188">
    <property type="entry name" value="CAP"/>
    <property type="match status" value="1"/>
</dbReference>
<dbReference type="OrthoDB" id="337038at2759"/>
<dbReference type="InterPro" id="IPR014044">
    <property type="entry name" value="CAP_dom"/>
</dbReference>
<dbReference type="PRINTS" id="PR00837">
    <property type="entry name" value="V5TPXLIKE"/>
</dbReference>
<dbReference type="SUPFAM" id="SSF55797">
    <property type="entry name" value="PR-1-like"/>
    <property type="match status" value="1"/>
</dbReference>
<dbReference type="CDD" id="cd05382">
    <property type="entry name" value="CAP_GAPR1-like"/>
    <property type="match status" value="1"/>
</dbReference>
<evidence type="ECO:0000259" key="1">
    <source>
        <dbReference type="SMART" id="SM00198"/>
    </source>
</evidence>
<evidence type="ECO:0000313" key="3">
    <source>
        <dbReference type="Proteomes" id="UP000282613"/>
    </source>
</evidence>
<evidence type="ECO:0000313" key="2">
    <source>
        <dbReference type="EMBL" id="VDK33634.1"/>
    </source>
</evidence>
<protein>
    <submittedName>
        <fullName evidence="4">SCP domain-containing protein</fullName>
    </submittedName>
</protein>
<dbReference type="FunFam" id="3.40.33.10:FF:000010">
    <property type="entry name" value="Predicted protein"/>
    <property type="match status" value="1"/>
</dbReference>
<name>A0A0R3W3P1_TAEAS</name>
<evidence type="ECO:0000313" key="4">
    <source>
        <dbReference type="WBParaSite" id="TASK_0000455901-mRNA-1"/>
    </source>
</evidence>
<dbReference type="SMART" id="SM00198">
    <property type="entry name" value="SCP"/>
    <property type="match status" value="1"/>
</dbReference>
<dbReference type="InterPro" id="IPR035940">
    <property type="entry name" value="CAP_sf"/>
</dbReference>